<name>A0A481ZCV1_9VIRU</name>
<proteinExistence type="predicted"/>
<reference evidence="1" key="1">
    <citation type="journal article" date="2019" name="MBio">
        <title>Virus Genomes from Deep Sea Sediments Expand the Ocean Megavirome and Support Independent Origins of Viral Gigantism.</title>
        <authorList>
            <person name="Backstrom D."/>
            <person name="Yutin N."/>
            <person name="Jorgensen S.L."/>
            <person name="Dharamshi J."/>
            <person name="Homa F."/>
            <person name="Zaremba-Niedwiedzka K."/>
            <person name="Spang A."/>
            <person name="Wolf Y.I."/>
            <person name="Koonin E.V."/>
            <person name="Ettema T.J."/>
        </authorList>
    </citation>
    <scope>NUCLEOTIDE SEQUENCE</scope>
</reference>
<gene>
    <name evidence="1" type="ORF">LCPAC404_02100</name>
</gene>
<evidence type="ECO:0000313" key="1">
    <source>
        <dbReference type="EMBL" id="QBK93506.1"/>
    </source>
</evidence>
<sequence>MDTEECEYCLLEVFFKGYTNSANFTKVLVDEKLTIKVSYEHAVKIAECKLKAVEKNTCKFNKANITAAKIDVDKTKRRFMIWYKFYNLGLRKRVS</sequence>
<protein>
    <submittedName>
        <fullName evidence="1">Uncharacterized protein</fullName>
    </submittedName>
</protein>
<organism evidence="1">
    <name type="scientific">Pithovirus LCPAC404</name>
    <dbReference type="NCBI Taxonomy" id="2506597"/>
    <lineage>
        <taxon>Viruses</taxon>
        <taxon>Pithoviruses</taxon>
    </lineage>
</organism>
<dbReference type="EMBL" id="MK500597">
    <property type="protein sequence ID" value="QBK93506.1"/>
    <property type="molecule type" value="Genomic_DNA"/>
</dbReference>
<accession>A0A481ZCV1</accession>